<feature type="domain" description="Pesticidal crystal protein Cry1Aa" evidence="6">
    <location>
        <begin position="365"/>
        <end position="412"/>
    </location>
</feature>
<evidence type="ECO:0000313" key="8">
    <source>
        <dbReference type="EMBL" id="MDQ0360926.1"/>
    </source>
</evidence>
<evidence type="ECO:0000256" key="1">
    <source>
        <dbReference type="ARBA" id="ARBA00022614"/>
    </source>
</evidence>
<dbReference type="InterPro" id="IPR052595">
    <property type="entry name" value="LRRC69/RLP"/>
</dbReference>
<keyword evidence="4" id="KW-1133">Transmembrane helix</keyword>
<dbReference type="Pfam" id="PF18449">
    <property type="entry name" value="Endotoxin_C2"/>
    <property type="match status" value="3"/>
</dbReference>
<dbReference type="EMBL" id="JAUSUR010000002">
    <property type="protein sequence ID" value="MDQ0360926.1"/>
    <property type="molecule type" value="Genomic_DNA"/>
</dbReference>
<keyword evidence="2" id="KW-0677">Repeat</keyword>
<keyword evidence="1" id="KW-0433">Leucine-rich repeat</keyword>
<dbReference type="Proteomes" id="UP001230220">
    <property type="component" value="Unassembled WGS sequence"/>
</dbReference>
<dbReference type="Gene3D" id="3.80.10.10">
    <property type="entry name" value="Ribonuclease Inhibitor"/>
    <property type="match status" value="1"/>
</dbReference>
<accession>A0ABU0E278</accession>
<keyword evidence="8" id="KW-0132">Cell division</keyword>
<comment type="caution">
    <text evidence="8">The sequence shown here is derived from an EMBL/GenBank/DDBJ whole genome shotgun (WGS) entry which is preliminary data.</text>
</comment>
<feature type="domain" description="Disease resistance R13L4/SHOC-2-like LRR" evidence="7">
    <location>
        <begin position="97"/>
        <end position="206"/>
    </location>
</feature>
<evidence type="ECO:0000256" key="5">
    <source>
        <dbReference type="SAM" id="SignalP"/>
    </source>
</evidence>
<proteinExistence type="predicted"/>
<dbReference type="SUPFAM" id="SSF52058">
    <property type="entry name" value="L domain-like"/>
    <property type="match status" value="1"/>
</dbReference>
<dbReference type="Pfam" id="PF00560">
    <property type="entry name" value="LRR_1"/>
    <property type="match status" value="1"/>
</dbReference>
<dbReference type="PANTHER" id="PTHR48057">
    <property type="entry name" value="LEUCINE-RICH REPEAT SERINE/THREONINE-PROTEIN KINASE 1"/>
    <property type="match status" value="1"/>
</dbReference>
<evidence type="ECO:0000259" key="7">
    <source>
        <dbReference type="Pfam" id="PF23598"/>
    </source>
</evidence>
<dbReference type="InterPro" id="IPR032675">
    <property type="entry name" value="LRR_dom_sf"/>
</dbReference>
<feature type="signal peptide" evidence="5">
    <location>
        <begin position="1"/>
        <end position="23"/>
    </location>
</feature>
<keyword evidence="4" id="KW-0812">Transmembrane</keyword>
<dbReference type="SMART" id="SM00369">
    <property type="entry name" value="LRR_TYP"/>
    <property type="match status" value="4"/>
</dbReference>
<dbReference type="Pfam" id="PF23598">
    <property type="entry name" value="LRR_14"/>
    <property type="match status" value="1"/>
</dbReference>
<keyword evidence="4" id="KW-0472">Membrane</keyword>
<sequence>MKKKIIKTLLVSLIAIGIFTGISSNVTKEVKAATDPSAAPGDWAFTAESVSLHDAILSAYPTIDQAPNGNGDGFISKEEAENWSGTSITITSQVTGKIDGIENFKNIKILSIVNNQLTGSLPENIGNMESLQVLQLYNNELSGSIPTSLGSLSNLTHLHLHRNQLTGPIPNSIGYLANLVDLQLYNNQLTGSIPSSIGNLNNLTQIFLYNNQLTGVIPDSIGNLSNLKILQLQGNNLSGEIPASLGNLSNLINLALYENNQLTGNPVEIFKNHTKLEYLNISETNLIQASPDIPSLVTFIYDDLSELLLSVDKTGPAEGLTQEDINKAQESADWISDPAEKQQWQDNIDLAQNMLDAQNSVLDLLNDTKTDIQETTTQTSIDDAQALVTALPDGQYKTDLQAEIDLAQEYLDNRLAAQAKVEDLFTDSNHVDIKDTTNQAAIDDAQVAVTALPDSVFKDALQVEIDKAQAMLDAKGVVEDLFTDSKHIDINDTTDQAAIDNTRNVVSQLPDGELKTELNKEIDKAQDMLNAKNKVHGLFTDGTHTNIIDGLTQGNVDDAQTAVDKLPSGDLKDELQKEIDKAQDMLDAKNKVDNLFTDDTHTNITDGLTQKDIDKAQDAVDKLPNGDLKDALQKEIDKAQDMLNARDAVNDLLDKDGNLNSGVTQKEIDKAQDLVNKLPDGDLKTELQAIIDEAQKQLDAQNKNNPSIAPTVDASSSVGGKSVNTSDATNLSLYGGLLILSLGGLVVFMKKREME</sequence>
<keyword evidence="9" id="KW-1185">Reference proteome</keyword>
<dbReference type="InterPro" id="IPR003591">
    <property type="entry name" value="Leu-rich_rpt_typical-subtyp"/>
</dbReference>
<feature type="domain" description="Pesticidal crystal protein Cry1Aa" evidence="6">
    <location>
        <begin position="588"/>
        <end position="645"/>
    </location>
</feature>
<evidence type="ECO:0000256" key="3">
    <source>
        <dbReference type="SAM" id="MobiDB-lite"/>
    </source>
</evidence>
<reference evidence="8 9" key="1">
    <citation type="submission" date="2023-07" db="EMBL/GenBank/DDBJ databases">
        <title>Genomic Encyclopedia of Type Strains, Phase IV (KMG-IV): sequencing the most valuable type-strain genomes for metagenomic binning, comparative biology and taxonomic classification.</title>
        <authorList>
            <person name="Goeker M."/>
        </authorList>
    </citation>
    <scope>NUCLEOTIDE SEQUENCE [LARGE SCALE GENOMIC DNA]</scope>
    <source>
        <strain evidence="8 9">DSM 16784</strain>
    </source>
</reference>
<dbReference type="InterPro" id="IPR054544">
    <property type="entry name" value="Pest_crys_Cry1Aa_dom-IV"/>
</dbReference>
<evidence type="ECO:0000256" key="4">
    <source>
        <dbReference type="SAM" id="Phobius"/>
    </source>
</evidence>
<feature type="chain" id="PRO_5045095115" evidence="5">
    <location>
        <begin position="24"/>
        <end position="755"/>
    </location>
</feature>
<feature type="region of interest" description="Disordered" evidence="3">
    <location>
        <begin position="701"/>
        <end position="721"/>
    </location>
</feature>
<dbReference type="PANTHER" id="PTHR48057:SF19">
    <property type="entry name" value="LEUCINE-RICH REPEAT-CONTAINING N-TERMINAL PLANT-TYPE DOMAIN-CONTAINING PROTEIN"/>
    <property type="match status" value="1"/>
</dbReference>
<evidence type="ECO:0000259" key="6">
    <source>
        <dbReference type="Pfam" id="PF18449"/>
    </source>
</evidence>
<dbReference type="GO" id="GO:0051301">
    <property type="term" value="P:cell division"/>
    <property type="evidence" value="ECO:0007669"/>
    <property type="project" value="UniProtKB-KW"/>
</dbReference>
<dbReference type="InterPro" id="IPR055414">
    <property type="entry name" value="LRR_R13L4/SHOC2-like"/>
</dbReference>
<protein>
    <submittedName>
        <fullName evidence="8">Cell division FtsZ-interacting protein ZapD</fullName>
    </submittedName>
</protein>
<feature type="transmembrane region" description="Helical" evidence="4">
    <location>
        <begin position="731"/>
        <end position="749"/>
    </location>
</feature>
<organism evidence="8 9">
    <name type="scientific">Breznakia pachnodae</name>
    <dbReference type="NCBI Taxonomy" id="265178"/>
    <lineage>
        <taxon>Bacteria</taxon>
        <taxon>Bacillati</taxon>
        <taxon>Bacillota</taxon>
        <taxon>Erysipelotrichia</taxon>
        <taxon>Erysipelotrichales</taxon>
        <taxon>Erysipelotrichaceae</taxon>
        <taxon>Breznakia</taxon>
    </lineage>
</organism>
<dbReference type="InterPro" id="IPR001611">
    <property type="entry name" value="Leu-rich_rpt"/>
</dbReference>
<keyword evidence="5" id="KW-0732">Signal</keyword>
<evidence type="ECO:0000256" key="2">
    <source>
        <dbReference type="ARBA" id="ARBA00022737"/>
    </source>
</evidence>
<gene>
    <name evidence="8" type="ORF">J2S15_001671</name>
</gene>
<name>A0ABU0E278_9FIRM</name>
<feature type="domain" description="Pesticidal crystal protein Cry1Aa" evidence="6">
    <location>
        <begin position="415"/>
        <end position="474"/>
    </location>
</feature>
<keyword evidence="8" id="KW-0131">Cell cycle</keyword>
<dbReference type="RefSeq" id="WP_307407196.1">
    <property type="nucleotide sequence ID" value="NZ_JAUSUR010000002.1"/>
</dbReference>
<evidence type="ECO:0000313" key="9">
    <source>
        <dbReference type="Proteomes" id="UP001230220"/>
    </source>
</evidence>